<dbReference type="GO" id="GO:0044196">
    <property type="term" value="C:host cell nucleolus"/>
    <property type="evidence" value="ECO:0007669"/>
    <property type="project" value="UniProtKB-SubCell"/>
</dbReference>
<reference evidence="11" key="1">
    <citation type="submission" date="2018-11" db="EMBL/GenBank/DDBJ databases">
        <title>Complete genome sequence of three RELIK-like viruses identified in commercial meat rabbits in Italy.</title>
        <authorList>
            <person name="Zamperin G."/>
        </authorList>
    </citation>
    <scope>NUCLEOTIDE SEQUENCE</scope>
    <source>
        <strain evidence="11">18RS8-2</strain>
        <strain evidence="12">18RS8-6</strain>
        <strain evidence="13">18RS8-7</strain>
    </source>
</reference>
<evidence type="ECO:0000313" key="12">
    <source>
        <dbReference type="EMBL" id="AZY88394.1"/>
    </source>
</evidence>
<evidence type="ECO:0000256" key="2">
    <source>
        <dbReference type="ARBA" id="ARBA00009398"/>
    </source>
</evidence>
<evidence type="ECO:0000256" key="1">
    <source>
        <dbReference type="ARBA" id="ARBA00004307"/>
    </source>
</evidence>
<dbReference type="InterPro" id="IPR036963">
    <property type="entry name" value="Tat_dom_sf"/>
</dbReference>
<evidence type="ECO:0000313" key="13">
    <source>
        <dbReference type="EMBL" id="AZY88399.1"/>
    </source>
</evidence>
<keyword evidence="6 10" id="KW-0694">RNA-binding</keyword>
<dbReference type="GO" id="GO:0001070">
    <property type="term" value="F:RNA-binding transcription regulator activity"/>
    <property type="evidence" value="ECO:0007669"/>
    <property type="project" value="InterPro"/>
</dbReference>
<protein>
    <recommendedName>
        <fullName evidence="3 10">Protein Tat</fullName>
    </recommendedName>
</protein>
<keyword evidence="8 10" id="KW-0010">Activator</keyword>
<keyword evidence="4 10" id="KW-1048">Host nucleus</keyword>
<dbReference type="EMBL" id="MK182290">
    <property type="protein sequence ID" value="AZY88399.1"/>
    <property type="molecule type" value="Genomic_DNA"/>
</dbReference>
<evidence type="ECO:0000256" key="10">
    <source>
        <dbReference type="RuleBase" id="RU003311"/>
    </source>
</evidence>
<organism evidence="11">
    <name type="scientific">Rabbit endogenous lentivirus type K</name>
    <dbReference type="NCBI Taxonomy" id="596477"/>
    <lineage>
        <taxon>Viruses</taxon>
        <taxon>Riboviria</taxon>
        <taxon>Pararnavirae</taxon>
        <taxon>Artverviricota</taxon>
        <taxon>Revtraviricetes</taxon>
        <taxon>Ortervirales</taxon>
        <taxon>Retroviridae</taxon>
        <taxon>Orthoretrovirinae</taxon>
        <taxon>Lentivirus</taxon>
    </lineage>
</organism>
<dbReference type="Gene3D" id="4.10.20.10">
    <property type="entry name" value="Tat domain"/>
    <property type="match status" value="1"/>
</dbReference>
<name>A0A3Q9T8C3_9RETR</name>
<keyword evidence="9 10" id="KW-0804">Transcription</keyword>
<evidence type="ECO:0000256" key="4">
    <source>
        <dbReference type="ARBA" id="ARBA00022562"/>
    </source>
</evidence>
<proteinExistence type="inferred from homology"/>
<comment type="subcellular location">
    <subcellularLocation>
        <location evidence="1 10">Host nucleus</location>
        <location evidence="1 10">Host nucleolus</location>
    </subcellularLocation>
</comment>
<dbReference type="GO" id="GO:0003723">
    <property type="term" value="F:RNA binding"/>
    <property type="evidence" value="ECO:0007669"/>
    <property type="project" value="UniProtKB-KW"/>
</dbReference>
<dbReference type="GO" id="GO:0050434">
    <property type="term" value="P:positive regulation of viral transcription"/>
    <property type="evidence" value="ECO:0007669"/>
    <property type="project" value="InterPro"/>
</dbReference>
<evidence type="ECO:0000256" key="7">
    <source>
        <dbReference type="ARBA" id="ARBA00023015"/>
    </source>
</evidence>
<evidence type="ECO:0000256" key="3">
    <source>
        <dbReference type="ARBA" id="ARBA00022376"/>
    </source>
</evidence>
<dbReference type="InterPro" id="IPR001831">
    <property type="entry name" value="IV_Tat"/>
</dbReference>
<keyword evidence="7 10" id="KW-0805">Transcription regulation</keyword>
<evidence type="ECO:0000256" key="9">
    <source>
        <dbReference type="ARBA" id="ARBA00023163"/>
    </source>
</evidence>
<dbReference type="Pfam" id="PF00539">
    <property type="entry name" value="Tat"/>
    <property type="match status" value="1"/>
</dbReference>
<evidence type="ECO:0000256" key="8">
    <source>
        <dbReference type="ARBA" id="ARBA00023159"/>
    </source>
</evidence>
<evidence type="ECO:0000256" key="5">
    <source>
        <dbReference type="ARBA" id="ARBA00022581"/>
    </source>
</evidence>
<evidence type="ECO:0000313" key="11">
    <source>
        <dbReference type="EMBL" id="AZY88389.1"/>
    </source>
</evidence>
<sequence>MEYQLQLSCQKNSCVCKKCRYHCQLCFLQKELGISYSRARIKELQKWQQQQQTEKCTLKEEKQKTSMNSMHLNE</sequence>
<dbReference type="EMBL" id="MK182288">
    <property type="protein sequence ID" value="AZY88389.1"/>
    <property type="molecule type" value="Genomic_DNA"/>
</dbReference>
<keyword evidence="5" id="KW-0945">Host-virus interaction</keyword>
<accession>A0A3Q9T8C3</accession>
<comment type="similarity">
    <text evidence="2 10">Belongs to the lentiviruses Tat family.</text>
</comment>
<gene>
    <name evidence="11" type="primary">TAT</name>
</gene>
<evidence type="ECO:0000256" key="6">
    <source>
        <dbReference type="ARBA" id="ARBA00022884"/>
    </source>
</evidence>
<dbReference type="EMBL" id="MK182289">
    <property type="protein sequence ID" value="AZY88394.1"/>
    <property type="molecule type" value="Genomic_DNA"/>
</dbReference>